<protein>
    <submittedName>
        <fullName evidence="1">Uncharacterized protein</fullName>
    </submittedName>
</protein>
<accession>H6Q6I6</accession>
<evidence type="ECO:0000313" key="2">
    <source>
        <dbReference type="Proteomes" id="UP000009062"/>
    </source>
</evidence>
<sequence length="612" mass="67310">MSRPLLLILLFIAVLHAENLQHEELALQFLDRVVGLSLEGYEITHADPGFVLRIIHAIDRGIHLNLTGRVVYVGSYHSSVYAAVISDSYMAGAIFEIVNGKVVSYKTEALRGEIGINTNDTVRLLREAYRSIREYGQLVGASYYSRMAEMILEAADTGKTKIEDERHVLLVVPRGNYLEVSWFEKIGNYTTRYRSIHLVVSRIVMTLEDNMALYRVATTNITLTRDDAVHAAMRVMYRLLPWLEVAKGRGIGEVSTALEYRPGKGDDTSLHPLWVVKAKFDKPAGEIQGLYAEIWADSGDLADYGALTVAGTYSLASVDLKNEVQSRRLTLLIIAVAAASLLASKLVRQITATDKRVLIAYVTAVVVALVALVTSPPKSDVVELCTYGTPCQSLIRPVIYTLQGPGASGVLVLLNITNPRTLPARVVIWPYTDSPLHPYVRWSPMEIVAPPKSTIIHPLLLAMVNATDTGGRIGLFVLVALDSQATSLMKQANITISVLGNPGATITTPFKHGILLSEPAGIAESRYLLDVYILNPLDAELQPYGYYVFDYRGSLLASCRLDYRRSIMAKGINYLVLWPGPPECGQDRVSVGYGYLVITTNKGNITIYVVPG</sequence>
<name>H6Q6I6_PYROT</name>
<organism evidence="1 2">
    <name type="scientific">Pyrobaculum oguniense (strain DSM 13380 / JCM 10595 / TE7)</name>
    <dbReference type="NCBI Taxonomy" id="698757"/>
    <lineage>
        <taxon>Archaea</taxon>
        <taxon>Thermoproteota</taxon>
        <taxon>Thermoprotei</taxon>
        <taxon>Thermoproteales</taxon>
        <taxon>Thermoproteaceae</taxon>
        <taxon>Pyrobaculum</taxon>
    </lineage>
</organism>
<reference evidence="1 2" key="1">
    <citation type="journal article" date="2012" name="Stand. Genomic Sci.">
        <title>Complete genome sequence of Pyrobaculum oguniense.</title>
        <authorList>
            <person name="Bernick D.L."/>
            <person name="Karplus K."/>
            <person name="Lui L.M."/>
            <person name="Coker J.K."/>
            <person name="Murphy J.N."/>
            <person name="Chan P.P."/>
            <person name="Cozen A.E."/>
            <person name="Lowe T.M."/>
        </authorList>
    </citation>
    <scope>NUCLEOTIDE SEQUENCE [LARGE SCALE GENOMIC DNA]</scope>
    <source>
        <strain evidence="1 2">TE7</strain>
    </source>
</reference>
<evidence type="ECO:0000313" key="1">
    <source>
        <dbReference type="EMBL" id="AFA38144.1"/>
    </source>
</evidence>
<dbReference type="eggNOG" id="arCOG09816">
    <property type="taxonomic scope" value="Archaea"/>
</dbReference>
<dbReference type="Proteomes" id="UP000009062">
    <property type="component" value="Chromosome"/>
</dbReference>
<keyword evidence="2" id="KW-1185">Reference proteome</keyword>
<dbReference type="STRING" id="698757.Pogu_0117"/>
<dbReference type="AlphaFoldDB" id="H6Q6I6"/>
<dbReference type="KEGG" id="pog:Pogu_0117"/>
<dbReference type="HOGENOM" id="CLU_030936_0_0_2"/>
<dbReference type="EMBL" id="CP003316">
    <property type="protein sequence ID" value="AFA38144.1"/>
    <property type="molecule type" value="Genomic_DNA"/>
</dbReference>
<gene>
    <name evidence="1" type="ordered locus">Pogu_0117</name>
</gene>
<proteinExistence type="predicted"/>